<proteinExistence type="predicted"/>
<dbReference type="EMBL" id="BRPK01000019">
    <property type="protein sequence ID" value="GLB45036.1"/>
    <property type="molecule type" value="Genomic_DNA"/>
</dbReference>
<dbReference type="OrthoDB" id="3034859at2759"/>
<accession>A0A9P3Q0J0</accession>
<reference evidence="1" key="1">
    <citation type="submission" date="2022-07" db="EMBL/GenBank/DDBJ databases">
        <title>The genome of Lyophyllum shimeji provides insight into the initial evolution of ectomycorrhizal fungal genome.</title>
        <authorList>
            <person name="Kobayashi Y."/>
            <person name="Shibata T."/>
            <person name="Hirakawa H."/>
            <person name="Shigenobu S."/>
            <person name="Nishiyama T."/>
            <person name="Yamada A."/>
            <person name="Hasebe M."/>
            <person name="Kawaguchi M."/>
        </authorList>
    </citation>
    <scope>NUCLEOTIDE SEQUENCE</scope>
    <source>
        <strain evidence="1">AT787</strain>
    </source>
</reference>
<gene>
    <name evidence="1" type="ORF">LshimejAT787_1901140</name>
</gene>
<keyword evidence="2" id="KW-1185">Reference proteome</keyword>
<dbReference type="SUPFAM" id="SSF117281">
    <property type="entry name" value="Kelch motif"/>
    <property type="match status" value="1"/>
</dbReference>
<evidence type="ECO:0000313" key="2">
    <source>
        <dbReference type="Proteomes" id="UP001063166"/>
    </source>
</evidence>
<dbReference type="Proteomes" id="UP001063166">
    <property type="component" value="Unassembled WGS sequence"/>
</dbReference>
<organism evidence="1 2">
    <name type="scientific">Lyophyllum shimeji</name>
    <name type="common">Hon-shimeji</name>
    <name type="synonym">Tricholoma shimeji</name>
    <dbReference type="NCBI Taxonomy" id="47721"/>
    <lineage>
        <taxon>Eukaryota</taxon>
        <taxon>Fungi</taxon>
        <taxon>Dikarya</taxon>
        <taxon>Basidiomycota</taxon>
        <taxon>Agaricomycotina</taxon>
        <taxon>Agaricomycetes</taxon>
        <taxon>Agaricomycetidae</taxon>
        <taxon>Agaricales</taxon>
        <taxon>Tricholomatineae</taxon>
        <taxon>Lyophyllaceae</taxon>
        <taxon>Lyophyllum</taxon>
    </lineage>
</organism>
<evidence type="ECO:0000313" key="1">
    <source>
        <dbReference type="EMBL" id="GLB45036.1"/>
    </source>
</evidence>
<comment type="caution">
    <text evidence="1">The sequence shown here is derived from an EMBL/GenBank/DDBJ whole genome shotgun (WGS) entry which is preliminary data.</text>
</comment>
<sequence>MRNGGWSRLVGNVPCPRSEAACTFNEKLSKTFVFGGYNPALMTVTENRLFDFSCYGDTFMYCPSELTPTGLTEPKWKQVLTRGFPT</sequence>
<protein>
    <submittedName>
        <fullName evidence="1">Uncharacterized protein</fullName>
    </submittedName>
</protein>
<name>A0A9P3Q0J0_LYOSH</name>
<dbReference type="AlphaFoldDB" id="A0A9P3Q0J0"/>
<dbReference type="InterPro" id="IPR015915">
    <property type="entry name" value="Kelch-typ_b-propeller"/>
</dbReference>